<dbReference type="AlphaFoldDB" id="B6SLQ5"/>
<proteinExistence type="evidence at transcript level"/>
<name>B6SLQ5_MAIZE</name>
<organism evidence="1">
    <name type="scientific">Zea mays</name>
    <name type="common">Maize</name>
    <dbReference type="NCBI Taxonomy" id="4577"/>
    <lineage>
        <taxon>Eukaryota</taxon>
        <taxon>Viridiplantae</taxon>
        <taxon>Streptophyta</taxon>
        <taxon>Embryophyta</taxon>
        <taxon>Tracheophyta</taxon>
        <taxon>Spermatophyta</taxon>
        <taxon>Magnoliopsida</taxon>
        <taxon>Liliopsida</taxon>
        <taxon>Poales</taxon>
        <taxon>Poaceae</taxon>
        <taxon>PACMAD clade</taxon>
        <taxon>Panicoideae</taxon>
        <taxon>Andropogonodae</taxon>
        <taxon>Andropogoneae</taxon>
        <taxon>Tripsacinae</taxon>
        <taxon>Zea</taxon>
    </lineage>
</organism>
<evidence type="ECO:0000313" key="1">
    <source>
        <dbReference type="EMBL" id="ACG25788.1"/>
    </source>
</evidence>
<dbReference type="EMBL" id="EU953670">
    <property type="protein sequence ID" value="ACG25788.1"/>
    <property type="molecule type" value="mRNA"/>
</dbReference>
<reference evidence="1" key="1">
    <citation type="journal article" date="2009" name="Plant Mol. Biol.">
        <title>Insights into corn genes derived from large-scale cDNA sequencing.</title>
        <authorList>
            <person name="Alexandrov N.N."/>
            <person name="Brover V.V."/>
            <person name="Freidin S."/>
            <person name="Troukhan M.E."/>
            <person name="Tatarinova T.V."/>
            <person name="Zhang H."/>
            <person name="Swaller T.J."/>
            <person name="Lu Y.P."/>
            <person name="Bouck J."/>
            <person name="Flavell R.B."/>
            <person name="Feldmann K.A."/>
        </authorList>
    </citation>
    <scope>NUCLEOTIDE SEQUENCE</scope>
</reference>
<sequence length="57" mass="6422">MLLLFLCLPTHSMVLLFSHACCMHASSLCFCFCFFFLSTILPHGHCCMHLAAWPSLS</sequence>
<accession>B6SLQ5</accession>
<dbReference type="EMBL" id="EU957795">
    <property type="protein sequence ID" value="ACG29913.1"/>
    <property type="molecule type" value="mRNA"/>
</dbReference>
<protein>
    <submittedName>
        <fullName evidence="1">Uncharacterized protein</fullName>
    </submittedName>
</protein>